<sequence length="501" mass="54533">MLTNYRGLHLVQAARNLRHNHKYHPSNATLRLIKIFLVLLVTLTLWFMPTDWFGINNLTIIQQRVIAIFAFATLMWIFEIVSSWATSVAVIVIMLLFCTDSGILPLVNEEEVGPLLSYKGVMATFADPVIMLFIGGFVLAIAATKTGLDAQLARILLRPFGTRSEMVLLGFLLVTGLFSMFVSNTATAAMMLTFLTPVFRQLPPEGKGRVALALSIPIAANLGGMGTPIGTPPNNIALKYLNDPEGLNMNLGFGQWMMFMFPLVIILLFISWMILKKMFPFTQKTIELNIDGEMKKGFHANVVIVTFFVTIALWLTDRFTGINANTVAMIPFCIFALTGVITKRDLEQINWSVIWMVAGGFALGYGLNKSGLAENAIESIPFDTFSPLLILILGGAICYLLSNFISNSATAALLMPILAIVCGAMGDKLNPIGGTATVLIGVAIAASSAMILPISTPPNALAFSTNLVQQKDMAKIGFIMGMISMVLGFGLVYLMGIIKVL</sequence>
<evidence type="ECO:0000256" key="5">
    <source>
        <dbReference type="ARBA" id="ARBA00023136"/>
    </source>
</evidence>
<feature type="transmembrane region" description="Helical" evidence="6">
    <location>
        <begin position="408"/>
        <end position="426"/>
    </location>
</feature>
<evidence type="ECO:0000256" key="3">
    <source>
        <dbReference type="ARBA" id="ARBA00022692"/>
    </source>
</evidence>
<dbReference type="CDD" id="cd01115">
    <property type="entry name" value="SLC13_permease"/>
    <property type="match status" value="1"/>
</dbReference>
<feature type="transmembrane region" description="Helical" evidence="6">
    <location>
        <begin position="349"/>
        <end position="367"/>
    </location>
</feature>
<dbReference type="STRING" id="645274.SAMN04487901_10194"/>
<dbReference type="NCBIfam" id="TIGR00785">
    <property type="entry name" value="dass"/>
    <property type="match status" value="1"/>
</dbReference>
<proteinExistence type="predicted"/>
<dbReference type="EMBL" id="FNCQ01000001">
    <property type="protein sequence ID" value="SDG14099.1"/>
    <property type="molecule type" value="Genomic_DNA"/>
</dbReference>
<gene>
    <name evidence="8" type="ORF">SAMN04487901_10194</name>
</gene>
<accession>A0A1G7RV70</accession>
<reference evidence="9" key="1">
    <citation type="submission" date="2016-10" db="EMBL/GenBank/DDBJ databases">
        <authorList>
            <person name="Varghese N."/>
            <person name="Submissions S."/>
        </authorList>
    </citation>
    <scope>NUCLEOTIDE SEQUENCE [LARGE SCALE GENOMIC DNA]</scope>
    <source>
        <strain evidence="9">BP1-148</strain>
    </source>
</reference>
<dbReference type="Pfam" id="PF03600">
    <property type="entry name" value="CitMHS"/>
    <property type="match status" value="1"/>
</dbReference>
<evidence type="ECO:0000313" key="9">
    <source>
        <dbReference type="Proteomes" id="UP000198779"/>
    </source>
</evidence>
<keyword evidence="9" id="KW-1185">Reference proteome</keyword>
<evidence type="ECO:0000259" key="7">
    <source>
        <dbReference type="Pfam" id="PF03600"/>
    </source>
</evidence>
<evidence type="ECO:0000256" key="2">
    <source>
        <dbReference type="ARBA" id="ARBA00022448"/>
    </source>
</evidence>
<feature type="transmembrane region" description="Helical" evidence="6">
    <location>
        <begin position="168"/>
        <end position="195"/>
    </location>
</feature>
<feature type="transmembrane region" description="Helical" evidence="6">
    <location>
        <begin position="379"/>
        <end position="401"/>
    </location>
</feature>
<keyword evidence="5 6" id="KW-0472">Membrane</keyword>
<dbReference type="InterPro" id="IPR004680">
    <property type="entry name" value="Cit_transptr-like_dom"/>
</dbReference>
<evidence type="ECO:0000256" key="4">
    <source>
        <dbReference type="ARBA" id="ARBA00022989"/>
    </source>
</evidence>
<keyword evidence="4 6" id="KW-1133">Transmembrane helix</keyword>
<feature type="transmembrane region" description="Helical" evidence="6">
    <location>
        <begin position="128"/>
        <end position="148"/>
    </location>
</feature>
<organism evidence="8 9">
    <name type="scientific">Prevotella communis</name>
    <dbReference type="NCBI Taxonomy" id="2913614"/>
    <lineage>
        <taxon>Bacteria</taxon>
        <taxon>Pseudomonadati</taxon>
        <taxon>Bacteroidota</taxon>
        <taxon>Bacteroidia</taxon>
        <taxon>Bacteroidales</taxon>
        <taxon>Prevotellaceae</taxon>
        <taxon>Prevotella</taxon>
    </lineage>
</organism>
<dbReference type="PANTHER" id="PTHR10283:SF92">
    <property type="entry name" value="LOW-AFFINITY PHOSPHATE TRANSPORTER PHO91"/>
    <property type="match status" value="1"/>
</dbReference>
<feature type="transmembrane region" description="Helical" evidence="6">
    <location>
        <begin position="476"/>
        <end position="498"/>
    </location>
</feature>
<dbReference type="PANTHER" id="PTHR10283">
    <property type="entry name" value="SOLUTE CARRIER FAMILY 13 MEMBER"/>
    <property type="match status" value="1"/>
</dbReference>
<feature type="transmembrane region" description="Helical" evidence="6">
    <location>
        <begin position="28"/>
        <end position="48"/>
    </location>
</feature>
<dbReference type="GO" id="GO:0005315">
    <property type="term" value="F:phosphate transmembrane transporter activity"/>
    <property type="evidence" value="ECO:0007669"/>
    <property type="project" value="TreeGrafter"/>
</dbReference>
<evidence type="ECO:0000256" key="1">
    <source>
        <dbReference type="ARBA" id="ARBA00004141"/>
    </source>
</evidence>
<dbReference type="GO" id="GO:0005886">
    <property type="term" value="C:plasma membrane"/>
    <property type="evidence" value="ECO:0007669"/>
    <property type="project" value="TreeGrafter"/>
</dbReference>
<evidence type="ECO:0000313" key="8">
    <source>
        <dbReference type="EMBL" id="SDG14099.1"/>
    </source>
</evidence>
<dbReference type="InterPro" id="IPR001898">
    <property type="entry name" value="SLC13A/DASS"/>
</dbReference>
<feature type="transmembrane region" description="Helical" evidence="6">
    <location>
        <begin position="60"/>
        <end position="81"/>
    </location>
</feature>
<feature type="transmembrane region" description="Helical" evidence="6">
    <location>
        <begin position="432"/>
        <end position="455"/>
    </location>
</feature>
<dbReference type="RefSeq" id="WP_091813487.1">
    <property type="nucleotide sequence ID" value="NZ_FNCQ01000001.1"/>
</dbReference>
<protein>
    <submittedName>
        <fullName evidence="8">Solute carrier family 13 (Sodium-dependent dicarboxylate transporter), member 2/3/5</fullName>
    </submittedName>
</protein>
<keyword evidence="3 6" id="KW-0812">Transmembrane</keyword>
<feature type="transmembrane region" description="Helical" evidence="6">
    <location>
        <begin position="296"/>
        <end position="316"/>
    </location>
</feature>
<feature type="transmembrane region" description="Helical" evidence="6">
    <location>
        <begin position="256"/>
        <end position="275"/>
    </location>
</feature>
<keyword evidence="2" id="KW-0813">Transport</keyword>
<feature type="transmembrane region" description="Helical" evidence="6">
    <location>
        <begin position="88"/>
        <end position="108"/>
    </location>
</feature>
<dbReference type="Proteomes" id="UP000198779">
    <property type="component" value="Unassembled WGS sequence"/>
</dbReference>
<evidence type="ECO:0000256" key="6">
    <source>
        <dbReference type="SAM" id="Phobius"/>
    </source>
</evidence>
<feature type="domain" description="Citrate transporter-like" evidence="7">
    <location>
        <begin position="74"/>
        <end position="429"/>
    </location>
</feature>
<feature type="transmembrane region" description="Helical" evidence="6">
    <location>
        <begin position="322"/>
        <end position="342"/>
    </location>
</feature>
<name>A0A1G7RV70_9BACT</name>
<comment type="subcellular location">
    <subcellularLocation>
        <location evidence="1">Membrane</location>
        <topology evidence="1">Multi-pass membrane protein</topology>
    </subcellularLocation>
</comment>
<dbReference type="AlphaFoldDB" id="A0A1G7RV70"/>